<dbReference type="InterPro" id="IPR010836">
    <property type="entry name" value="SapC"/>
</dbReference>
<gene>
    <name evidence="1" type="ORF">SAMN05216456_0104</name>
</gene>
<dbReference type="AlphaFoldDB" id="A0A1I7MWL5"/>
<accession>A0A1I7MWL5</accession>
<protein>
    <submittedName>
        <fullName evidence="1">SapC protein</fullName>
    </submittedName>
</protein>
<evidence type="ECO:0000313" key="2">
    <source>
        <dbReference type="Proteomes" id="UP000199074"/>
    </source>
</evidence>
<proteinExistence type="predicted"/>
<name>A0A1I7MWL5_9HYPH</name>
<organism evidence="1 2">
    <name type="scientific">Devosia crocina</name>
    <dbReference type="NCBI Taxonomy" id="429728"/>
    <lineage>
        <taxon>Bacteria</taxon>
        <taxon>Pseudomonadati</taxon>
        <taxon>Pseudomonadota</taxon>
        <taxon>Alphaproteobacteria</taxon>
        <taxon>Hyphomicrobiales</taxon>
        <taxon>Devosiaceae</taxon>
        <taxon>Devosia</taxon>
    </lineage>
</organism>
<dbReference type="Pfam" id="PF07277">
    <property type="entry name" value="SapC"/>
    <property type="match status" value="1"/>
</dbReference>
<dbReference type="Proteomes" id="UP000199074">
    <property type="component" value="Unassembled WGS sequence"/>
</dbReference>
<sequence>MSDIQPLRHSVHGSKRWLANADYRFAADVLMVPVALEELAAASVSLPLAFAKGPTTSLIALTGLQQGKNVFVGPDGRWLGDYMPAVLRGFPFKLLPATEGKWALGFDHASGLIASGVEGEAFFTSEGKPTDAVQKTFNFLIRINSGLEQATKAVAMLSQHELLEPWPLKLKDGDIEIPVAGLLRVSETKLAALDAETFASLRSDGVLALAYAQLLSMANIDKLGKLARLQAHHAAQHALQADQVKSMFSADKHEDEIDWDAMLKDD</sequence>
<dbReference type="OrthoDB" id="9806524at2"/>
<keyword evidence="2" id="KW-1185">Reference proteome</keyword>
<dbReference type="STRING" id="429728.SAMN05216456_0104"/>
<evidence type="ECO:0000313" key="1">
    <source>
        <dbReference type="EMBL" id="SFV26764.1"/>
    </source>
</evidence>
<dbReference type="RefSeq" id="WP_092419455.1">
    <property type="nucleotide sequence ID" value="NZ_FPCK01000001.1"/>
</dbReference>
<dbReference type="EMBL" id="FPCK01000001">
    <property type="protein sequence ID" value="SFV26764.1"/>
    <property type="molecule type" value="Genomic_DNA"/>
</dbReference>
<reference evidence="1 2" key="1">
    <citation type="submission" date="2016-10" db="EMBL/GenBank/DDBJ databases">
        <authorList>
            <person name="de Groot N.N."/>
        </authorList>
    </citation>
    <scope>NUCLEOTIDE SEQUENCE [LARGE SCALE GENOMIC DNA]</scope>
    <source>
        <strain evidence="1 2">IPL20</strain>
    </source>
</reference>